<dbReference type="Gene3D" id="3.40.50.150">
    <property type="entry name" value="Vaccinia Virus protein VP39"/>
    <property type="match status" value="1"/>
</dbReference>
<dbReference type="Gene3D" id="3.90.120.30">
    <property type="match status" value="1"/>
</dbReference>
<dbReference type="GO" id="GO:0032259">
    <property type="term" value="P:methylation"/>
    <property type="evidence" value="ECO:0007669"/>
    <property type="project" value="UniProtKB-KW"/>
</dbReference>
<evidence type="ECO:0000256" key="1">
    <source>
        <dbReference type="ARBA" id="ARBA00011975"/>
    </source>
</evidence>
<dbReference type="GO" id="GO:0003886">
    <property type="term" value="F:DNA (cytosine-5-)-methyltransferase activity"/>
    <property type="evidence" value="ECO:0007669"/>
    <property type="project" value="UniProtKB-EC"/>
</dbReference>
<dbReference type="InterPro" id="IPR018117">
    <property type="entry name" value="C5_DNA_meth_AS"/>
</dbReference>
<dbReference type="PROSITE" id="PS00095">
    <property type="entry name" value="C5_MTASE_2"/>
    <property type="match status" value="1"/>
</dbReference>
<dbReference type="NCBIfam" id="TIGR00675">
    <property type="entry name" value="dcm"/>
    <property type="match status" value="1"/>
</dbReference>
<evidence type="ECO:0000256" key="3">
    <source>
        <dbReference type="ARBA" id="ARBA00022679"/>
    </source>
</evidence>
<dbReference type="PROSITE" id="PS00094">
    <property type="entry name" value="C5_MTASE_1"/>
    <property type="match status" value="1"/>
</dbReference>
<evidence type="ECO:0000313" key="5">
    <source>
        <dbReference type="EMBL" id="KKL71739.1"/>
    </source>
</evidence>
<feature type="non-terminal residue" evidence="5">
    <location>
        <position position="1"/>
    </location>
</feature>
<organism evidence="5">
    <name type="scientific">marine sediment metagenome</name>
    <dbReference type="NCBI Taxonomy" id="412755"/>
    <lineage>
        <taxon>unclassified sequences</taxon>
        <taxon>metagenomes</taxon>
        <taxon>ecological metagenomes</taxon>
    </lineage>
</organism>
<evidence type="ECO:0000256" key="2">
    <source>
        <dbReference type="ARBA" id="ARBA00022603"/>
    </source>
</evidence>
<dbReference type="PANTHER" id="PTHR46098">
    <property type="entry name" value="TRNA (CYTOSINE(38)-C(5))-METHYLTRANSFERASE"/>
    <property type="match status" value="1"/>
</dbReference>
<dbReference type="PRINTS" id="PR00105">
    <property type="entry name" value="C5METTRFRASE"/>
</dbReference>
<keyword evidence="4" id="KW-0949">S-adenosyl-L-methionine</keyword>
<dbReference type="InterPro" id="IPR050750">
    <property type="entry name" value="C5-MTase"/>
</dbReference>
<dbReference type="InterPro" id="IPR031303">
    <property type="entry name" value="C5_meth_CS"/>
</dbReference>
<sequence>LRSGLRLGGDCSSALPRRNREPTTTYRCVWSNDFNKYASQIYTKNFGEENHVTADIRGINPENIPDFDLLCAGFPCQAFSVAGKRKGFEETRGTLFFEILRIAKAKRPALLLLENVKGLLNHDGGRTFTIILQALDELGYWVEWQVLNSKYHGVPQNRERVFIVGHLRNGRSRPIFPILKNGSPAPEPNEGQHGQITNTVTRGNASGFSSRGNYVLAPEIAGTLTGGGQSGGLHSDMTILAVHYGESQQDRVHHIEEISPTVPSFRTPDKQKIIDGLKVRRLTPVECERLQGFPAMENTISLQIQREHICLDPQRSHVNVEIRNHKLLRLVGNVGKEGSNEFVSSVEQNLNIKNQQTDRPVQENVRINCVETRIEIYSQKKSFLFANTVEKQNSSLLPITKEDFALLIAGINSTSEKIMQVGREGLHQNEQSLILHKNGKIFVKPYGLEMMQLAEDVRTDSITLKKHLKFIISNHSGMKKLDSNLITSYYYVLHAIIGFIPTETRTKNISNLEIHSILGWTFGISDTQRYRALGNAVTVNVIEFLGHQIRESLR</sequence>
<dbReference type="EC" id="2.1.1.37" evidence="1"/>
<dbReference type="SUPFAM" id="SSF53335">
    <property type="entry name" value="S-adenosyl-L-methionine-dependent methyltransferases"/>
    <property type="match status" value="1"/>
</dbReference>
<dbReference type="PANTHER" id="PTHR46098:SF1">
    <property type="entry name" value="TRNA (CYTOSINE(38)-C(5))-METHYLTRANSFERASE"/>
    <property type="match status" value="1"/>
</dbReference>
<dbReference type="InterPro" id="IPR029063">
    <property type="entry name" value="SAM-dependent_MTases_sf"/>
</dbReference>
<dbReference type="Pfam" id="PF00145">
    <property type="entry name" value="DNA_methylase"/>
    <property type="match status" value="1"/>
</dbReference>
<dbReference type="EMBL" id="LAZR01025496">
    <property type="protein sequence ID" value="KKL71739.1"/>
    <property type="molecule type" value="Genomic_DNA"/>
</dbReference>
<reference evidence="5" key="1">
    <citation type="journal article" date="2015" name="Nature">
        <title>Complex archaea that bridge the gap between prokaryotes and eukaryotes.</title>
        <authorList>
            <person name="Spang A."/>
            <person name="Saw J.H."/>
            <person name="Jorgensen S.L."/>
            <person name="Zaremba-Niedzwiedzka K."/>
            <person name="Martijn J."/>
            <person name="Lind A.E."/>
            <person name="van Eijk R."/>
            <person name="Schleper C."/>
            <person name="Guy L."/>
            <person name="Ettema T.J."/>
        </authorList>
    </citation>
    <scope>NUCLEOTIDE SEQUENCE</scope>
</reference>
<gene>
    <name evidence="5" type="ORF">LCGC14_2091890</name>
</gene>
<proteinExistence type="predicted"/>
<keyword evidence="2" id="KW-0489">Methyltransferase</keyword>
<comment type="caution">
    <text evidence="5">The sequence shown here is derived from an EMBL/GenBank/DDBJ whole genome shotgun (WGS) entry which is preliminary data.</text>
</comment>
<dbReference type="PROSITE" id="PS51679">
    <property type="entry name" value="SAM_MT_C5"/>
    <property type="match status" value="1"/>
</dbReference>
<protein>
    <recommendedName>
        <fullName evidence="1">DNA (cytosine-5-)-methyltransferase</fullName>
        <ecNumber evidence="1">2.1.1.37</ecNumber>
    </recommendedName>
</protein>
<keyword evidence="3" id="KW-0808">Transferase</keyword>
<name>A0A0F9ECP2_9ZZZZ</name>
<accession>A0A0F9ECP2</accession>
<dbReference type="AlphaFoldDB" id="A0A0F9ECP2"/>
<evidence type="ECO:0000256" key="4">
    <source>
        <dbReference type="ARBA" id="ARBA00022691"/>
    </source>
</evidence>
<dbReference type="InterPro" id="IPR001525">
    <property type="entry name" value="C5_MeTfrase"/>
</dbReference>